<reference evidence="2 3" key="1">
    <citation type="submission" date="2020-03" db="EMBL/GenBank/DDBJ databases">
        <title>Cyclobacterium plantarum sp. nov., a marine bacterium isolated from a coastal-marine wetland.</title>
        <authorList>
            <person name="Sanchez-Porro C."/>
            <person name="Ventosa A."/>
            <person name="Amoozegar M."/>
        </authorList>
    </citation>
    <scope>NUCLEOTIDE SEQUENCE [LARGE SCALE GENOMIC DNA]</scope>
    <source>
        <strain evidence="2 3">GBPx2</strain>
    </source>
</reference>
<accession>A0ABX0H4M9</accession>
<name>A0ABX0H4M9_9BACT</name>
<proteinExistence type="predicted"/>
<protein>
    <submittedName>
        <fullName evidence="2">VOC family protein</fullName>
    </submittedName>
</protein>
<dbReference type="Pfam" id="PF00903">
    <property type="entry name" value="Glyoxalase"/>
    <property type="match status" value="1"/>
</dbReference>
<dbReference type="InterPro" id="IPR004360">
    <property type="entry name" value="Glyas_Fos-R_dOase_dom"/>
</dbReference>
<evidence type="ECO:0000313" key="2">
    <source>
        <dbReference type="EMBL" id="NHE56773.1"/>
    </source>
</evidence>
<comment type="caution">
    <text evidence="2">The sequence shown here is derived from an EMBL/GenBank/DDBJ whole genome shotgun (WGS) entry which is preliminary data.</text>
</comment>
<organism evidence="2 3">
    <name type="scientific">Cyclobacterium plantarum</name>
    <dbReference type="NCBI Taxonomy" id="2716263"/>
    <lineage>
        <taxon>Bacteria</taxon>
        <taxon>Pseudomonadati</taxon>
        <taxon>Bacteroidota</taxon>
        <taxon>Cytophagia</taxon>
        <taxon>Cytophagales</taxon>
        <taxon>Cyclobacteriaceae</taxon>
        <taxon>Cyclobacterium</taxon>
    </lineage>
</organism>
<dbReference type="PANTHER" id="PTHR33990:SF1">
    <property type="entry name" value="PROTEIN YJDN"/>
    <property type="match status" value="1"/>
</dbReference>
<gene>
    <name evidence="2" type="ORF">G9Q97_08095</name>
</gene>
<evidence type="ECO:0000259" key="1">
    <source>
        <dbReference type="Pfam" id="PF00903"/>
    </source>
</evidence>
<dbReference type="InterPro" id="IPR029068">
    <property type="entry name" value="Glyas_Bleomycin-R_OHBP_Dase"/>
</dbReference>
<sequence>MKTINPYLGFNGNCREAMTFYKACFGGDLQFQTFGESPMASQCPKGKEGHIVHASLTGDNFLFMATDMTPPDGFKSGSEVSLAISFDTEDDIRKVYERLSENGTIIDDLKESFWGSLFAVVRDSFGKVWMLDFEKKPENENPST</sequence>
<dbReference type="Gene3D" id="3.10.180.10">
    <property type="entry name" value="2,3-Dihydroxybiphenyl 1,2-Dioxygenase, domain 1"/>
    <property type="match status" value="1"/>
</dbReference>
<dbReference type="Proteomes" id="UP000649799">
    <property type="component" value="Unassembled WGS sequence"/>
</dbReference>
<evidence type="ECO:0000313" key="3">
    <source>
        <dbReference type="Proteomes" id="UP000649799"/>
    </source>
</evidence>
<dbReference type="PANTHER" id="PTHR33990">
    <property type="entry name" value="PROTEIN YJDN-RELATED"/>
    <property type="match status" value="1"/>
</dbReference>
<feature type="domain" description="Glyoxalase/fosfomycin resistance/dioxygenase" evidence="1">
    <location>
        <begin position="5"/>
        <end position="130"/>
    </location>
</feature>
<dbReference type="CDD" id="cd06588">
    <property type="entry name" value="PhnB_like"/>
    <property type="match status" value="1"/>
</dbReference>
<keyword evidence="3" id="KW-1185">Reference proteome</keyword>
<dbReference type="RefSeq" id="WP_166145367.1">
    <property type="nucleotide sequence ID" value="NZ_JAANYN010000003.1"/>
</dbReference>
<dbReference type="InterPro" id="IPR028973">
    <property type="entry name" value="PhnB-like"/>
</dbReference>
<dbReference type="EMBL" id="JAANYN010000003">
    <property type="protein sequence ID" value="NHE56773.1"/>
    <property type="molecule type" value="Genomic_DNA"/>
</dbReference>
<dbReference type="SUPFAM" id="SSF54593">
    <property type="entry name" value="Glyoxalase/Bleomycin resistance protein/Dihydroxybiphenyl dioxygenase"/>
    <property type="match status" value="1"/>
</dbReference>